<evidence type="ECO:0000313" key="4">
    <source>
        <dbReference type="Proteomes" id="UP000663845"/>
    </source>
</evidence>
<dbReference type="EMBL" id="CAJNOG010000076">
    <property type="protein sequence ID" value="CAF0899647.1"/>
    <property type="molecule type" value="Genomic_DNA"/>
</dbReference>
<dbReference type="AlphaFoldDB" id="A0A813ZK53"/>
<feature type="coiled-coil region" evidence="1">
    <location>
        <begin position="98"/>
        <end position="125"/>
    </location>
</feature>
<keyword evidence="1" id="KW-0175">Coiled coil</keyword>
<comment type="caution">
    <text evidence="2">The sequence shown here is derived from an EMBL/GenBank/DDBJ whole genome shotgun (WGS) entry which is preliminary data.</text>
</comment>
<accession>A0A813ZK53</accession>
<protein>
    <recommendedName>
        <fullName evidence="5">B box-type domain-containing protein</fullName>
    </recommendedName>
</protein>
<dbReference type="Proteomes" id="UP000663845">
    <property type="component" value="Unassembled WGS sequence"/>
</dbReference>
<evidence type="ECO:0000313" key="2">
    <source>
        <dbReference type="EMBL" id="CAF0899647.1"/>
    </source>
</evidence>
<dbReference type="Proteomes" id="UP000663844">
    <property type="component" value="Unassembled WGS sequence"/>
</dbReference>
<proteinExistence type="predicted"/>
<evidence type="ECO:0008006" key="5">
    <source>
        <dbReference type="Google" id="ProtNLM"/>
    </source>
</evidence>
<name>A0A813ZK53_9BILA</name>
<sequence>MAMADKKTKCFTCNEDKITFSCEGCSKEFCFIHLTEHQQRLNEELNCIIDDYNKFKQRINEQKQNPQNHSLIEQINQWEIESIDKIQQKAKGCREIVIESLQKLLNDIEMKFNDLKKQIQQLHKETDFNEINLNHLRN</sequence>
<reference evidence="2" key="1">
    <citation type="submission" date="2021-02" db="EMBL/GenBank/DDBJ databases">
        <authorList>
            <person name="Nowell W R."/>
        </authorList>
    </citation>
    <scope>NUCLEOTIDE SEQUENCE</scope>
</reference>
<gene>
    <name evidence="2" type="ORF">JYZ213_LOCUS10482</name>
    <name evidence="3" type="ORF">OXD698_LOCUS34585</name>
</gene>
<evidence type="ECO:0000256" key="1">
    <source>
        <dbReference type="SAM" id="Coils"/>
    </source>
</evidence>
<evidence type="ECO:0000313" key="3">
    <source>
        <dbReference type="EMBL" id="CAF4085561.1"/>
    </source>
</evidence>
<dbReference type="EMBL" id="CAJOAZ010005054">
    <property type="protein sequence ID" value="CAF4085561.1"/>
    <property type="molecule type" value="Genomic_DNA"/>
</dbReference>
<organism evidence="2 4">
    <name type="scientific">Adineta steineri</name>
    <dbReference type="NCBI Taxonomy" id="433720"/>
    <lineage>
        <taxon>Eukaryota</taxon>
        <taxon>Metazoa</taxon>
        <taxon>Spiralia</taxon>
        <taxon>Gnathifera</taxon>
        <taxon>Rotifera</taxon>
        <taxon>Eurotatoria</taxon>
        <taxon>Bdelloidea</taxon>
        <taxon>Adinetida</taxon>
        <taxon>Adinetidae</taxon>
        <taxon>Adineta</taxon>
    </lineage>
</organism>
<feature type="coiled-coil region" evidence="1">
    <location>
        <begin position="38"/>
        <end position="65"/>
    </location>
</feature>